<feature type="region of interest" description="Disordered" evidence="1">
    <location>
        <begin position="200"/>
        <end position="225"/>
    </location>
</feature>
<organism evidence="2 3">
    <name type="scientific">Eumeta variegata</name>
    <name type="common">Bagworm moth</name>
    <name type="synonym">Eumeta japonica</name>
    <dbReference type="NCBI Taxonomy" id="151549"/>
    <lineage>
        <taxon>Eukaryota</taxon>
        <taxon>Metazoa</taxon>
        <taxon>Ecdysozoa</taxon>
        <taxon>Arthropoda</taxon>
        <taxon>Hexapoda</taxon>
        <taxon>Insecta</taxon>
        <taxon>Pterygota</taxon>
        <taxon>Neoptera</taxon>
        <taxon>Endopterygota</taxon>
        <taxon>Lepidoptera</taxon>
        <taxon>Glossata</taxon>
        <taxon>Ditrysia</taxon>
        <taxon>Tineoidea</taxon>
        <taxon>Psychidae</taxon>
        <taxon>Oiketicinae</taxon>
        <taxon>Eumeta</taxon>
    </lineage>
</organism>
<evidence type="ECO:0000313" key="3">
    <source>
        <dbReference type="Proteomes" id="UP000299102"/>
    </source>
</evidence>
<comment type="caution">
    <text evidence="2">The sequence shown here is derived from an EMBL/GenBank/DDBJ whole genome shotgun (WGS) entry which is preliminary data.</text>
</comment>
<accession>A0A4C1XXZ8</accession>
<evidence type="ECO:0000313" key="2">
    <source>
        <dbReference type="EMBL" id="GBP68013.1"/>
    </source>
</evidence>
<dbReference type="EMBL" id="BGZK01000999">
    <property type="protein sequence ID" value="GBP68013.1"/>
    <property type="molecule type" value="Genomic_DNA"/>
</dbReference>
<protein>
    <submittedName>
        <fullName evidence="2">Uncharacterized protein</fullName>
    </submittedName>
</protein>
<reference evidence="2 3" key="1">
    <citation type="journal article" date="2019" name="Commun. Biol.">
        <title>The bagworm genome reveals a unique fibroin gene that provides high tensile strength.</title>
        <authorList>
            <person name="Kono N."/>
            <person name="Nakamura H."/>
            <person name="Ohtoshi R."/>
            <person name="Tomita M."/>
            <person name="Numata K."/>
            <person name="Arakawa K."/>
        </authorList>
    </citation>
    <scope>NUCLEOTIDE SEQUENCE [LARGE SCALE GENOMIC DNA]</scope>
</reference>
<gene>
    <name evidence="2" type="ORF">EVAR_103973_1</name>
</gene>
<sequence length="263" mass="29252">MYPIKDLRDDQTYVKHTGQTYVITPSAICSGPERTSSVGADTFPKLRTPAVNRRIYRALSNDRPLICRPGRRPTGGGRRRLSSLAAGRRGGRDLYYDEDLERRRGGAGPTLLRYNKFKGTITHRERSRALPPAPPAPVGAAGDYFINHFYGHFWRRLRHGVQQLHDTTAPPVRGPARLVRVTRAVAPSGGVPKPRLLAGRGGARRFDVTPASSGDRRPPVAGVQSDSFTRKRAAAHQTYHTVDFELRSLKILPKDRTFSGRVQ</sequence>
<proteinExistence type="predicted"/>
<dbReference type="AlphaFoldDB" id="A0A4C1XXZ8"/>
<evidence type="ECO:0000256" key="1">
    <source>
        <dbReference type="SAM" id="MobiDB-lite"/>
    </source>
</evidence>
<dbReference type="Proteomes" id="UP000299102">
    <property type="component" value="Unassembled WGS sequence"/>
</dbReference>
<name>A0A4C1XXZ8_EUMVA</name>
<keyword evidence="3" id="KW-1185">Reference proteome</keyword>